<gene>
    <name evidence="2" type="ORF">BKA24_000454</name>
</gene>
<feature type="domain" description="HTH marR-type" evidence="1">
    <location>
        <begin position="29"/>
        <end position="76"/>
    </location>
</feature>
<dbReference type="RefSeq" id="WP_184214670.1">
    <property type="nucleotide sequence ID" value="NZ_JACHMD010000001.1"/>
</dbReference>
<name>A0A7W7BN78_9MICO</name>
<sequence>METVPSEQSEELSKLAFGSNHMLALMAEIARSSDGKFSTPSVANATGLSTSTIHALLKRLKQLGLVRRTDEVTPERIRIYQRAVHPTWDYALRLEAEADARAAGTFTIQWEATTAHR</sequence>
<dbReference type="EMBL" id="JACHMD010000001">
    <property type="protein sequence ID" value="MBB4665745.1"/>
    <property type="molecule type" value="Genomic_DNA"/>
</dbReference>
<dbReference type="Proteomes" id="UP000573729">
    <property type="component" value="Unassembled WGS sequence"/>
</dbReference>
<dbReference type="SUPFAM" id="SSF46785">
    <property type="entry name" value="Winged helix' DNA-binding domain"/>
    <property type="match status" value="1"/>
</dbReference>
<dbReference type="Gene3D" id="1.10.10.10">
    <property type="entry name" value="Winged helix-like DNA-binding domain superfamily/Winged helix DNA-binding domain"/>
    <property type="match status" value="1"/>
</dbReference>
<evidence type="ECO:0000313" key="2">
    <source>
        <dbReference type="EMBL" id="MBB4665745.1"/>
    </source>
</evidence>
<accession>A0A7W7BN78</accession>
<evidence type="ECO:0000259" key="1">
    <source>
        <dbReference type="Pfam" id="PF12802"/>
    </source>
</evidence>
<protein>
    <submittedName>
        <fullName evidence="2">SOS-response transcriptional repressor LexA</fullName>
    </submittedName>
</protein>
<dbReference type="GO" id="GO:0003700">
    <property type="term" value="F:DNA-binding transcription factor activity"/>
    <property type="evidence" value="ECO:0007669"/>
    <property type="project" value="InterPro"/>
</dbReference>
<dbReference type="InterPro" id="IPR036390">
    <property type="entry name" value="WH_DNA-bd_sf"/>
</dbReference>
<dbReference type="Pfam" id="PF12802">
    <property type="entry name" value="MarR_2"/>
    <property type="match status" value="1"/>
</dbReference>
<reference evidence="2 3" key="1">
    <citation type="submission" date="2020-08" db="EMBL/GenBank/DDBJ databases">
        <title>Sequencing the genomes of 1000 actinobacteria strains.</title>
        <authorList>
            <person name="Klenk H.-P."/>
        </authorList>
    </citation>
    <scope>NUCLEOTIDE SEQUENCE [LARGE SCALE GENOMIC DNA]</scope>
    <source>
        <strain evidence="2 3">DSM 24947</strain>
    </source>
</reference>
<comment type="caution">
    <text evidence="2">The sequence shown here is derived from an EMBL/GenBank/DDBJ whole genome shotgun (WGS) entry which is preliminary data.</text>
</comment>
<dbReference type="AlphaFoldDB" id="A0A7W7BN78"/>
<evidence type="ECO:0000313" key="3">
    <source>
        <dbReference type="Proteomes" id="UP000573729"/>
    </source>
</evidence>
<keyword evidence="3" id="KW-1185">Reference proteome</keyword>
<organism evidence="2 3">
    <name type="scientific">Microbacterium marinum</name>
    <dbReference type="NCBI Taxonomy" id="421115"/>
    <lineage>
        <taxon>Bacteria</taxon>
        <taxon>Bacillati</taxon>
        <taxon>Actinomycetota</taxon>
        <taxon>Actinomycetes</taxon>
        <taxon>Micrococcales</taxon>
        <taxon>Microbacteriaceae</taxon>
        <taxon>Microbacterium</taxon>
    </lineage>
</organism>
<dbReference type="InterPro" id="IPR000835">
    <property type="entry name" value="HTH_MarR-typ"/>
</dbReference>
<proteinExistence type="predicted"/>
<dbReference type="InterPro" id="IPR036388">
    <property type="entry name" value="WH-like_DNA-bd_sf"/>
</dbReference>